<proteinExistence type="predicted"/>
<dbReference type="OrthoDB" id="69432at2"/>
<evidence type="ECO:0008006" key="4">
    <source>
        <dbReference type="Google" id="ProtNLM"/>
    </source>
</evidence>
<sequence length="361" mass="40885">MKQIYIMFLGFIALSALLKTAQAEEFTPENWKDRVHGPLAQVAVLGSPHLSKYGEKFKVESLNSVLNNLERFKPNIITIEAISGPQCEYIRQYSSEYPDVFKNYCWDNHDALKATGLTIAQAVSEANRILQEWQQTPEVQPTAAQRRYLAAVFLAANDRYSAQVQWLYLAPEDRHKDRIINQDLLSILNRENGAYNENYEIGVNLAVRLGLQRVYSIDDHTADVIQTHAGKGFEPAILDVWSNLKVTPIKEEQKIADGTADADDLLSIYRESNKLQSLMPAIEGDFGAGLKHDTPELFGRQYVAWWETRNLRMTANIRSAFANNPGAKVLSIVGSSHKPYIESYLRRMHDVEIVNTSSLLK</sequence>
<dbReference type="RefSeq" id="WP_136736958.1">
    <property type="nucleotide sequence ID" value="NZ_SWDB01000035.1"/>
</dbReference>
<gene>
    <name evidence="2" type="ORF">E8M12_14345</name>
</gene>
<feature type="chain" id="PRO_5020655623" description="TraB/GumN family protein" evidence="1">
    <location>
        <begin position="24"/>
        <end position="361"/>
    </location>
</feature>
<feature type="signal peptide" evidence="1">
    <location>
        <begin position="1"/>
        <end position="23"/>
    </location>
</feature>
<comment type="caution">
    <text evidence="2">The sequence shown here is derived from an EMBL/GenBank/DDBJ whole genome shotgun (WGS) entry which is preliminary data.</text>
</comment>
<name>A0A4U1B246_9GAMM</name>
<dbReference type="AlphaFoldDB" id="A0A4U1B246"/>
<dbReference type="Pfam" id="PF18950">
    <property type="entry name" value="DUF5694"/>
    <property type="match status" value="1"/>
</dbReference>
<keyword evidence="1" id="KW-0732">Signal</keyword>
<reference evidence="2 3" key="1">
    <citation type="submission" date="2019-04" db="EMBL/GenBank/DDBJ databases">
        <title>Thalassotalea guangxiensis sp. nov., isolated from sediment of the coastal wetland.</title>
        <authorList>
            <person name="Zheng S."/>
            <person name="Zhang D."/>
        </authorList>
    </citation>
    <scope>NUCLEOTIDE SEQUENCE [LARGE SCALE GENOMIC DNA]</scope>
    <source>
        <strain evidence="2 3">ZS-4</strain>
    </source>
</reference>
<keyword evidence="3" id="KW-1185">Reference proteome</keyword>
<evidence type="ECO:0000313" key="3">
    <source>
        <dbReference type="Proteomes" id="UP000307999"/>
    </source>
</evidence>
<protein>
    <recommendedName>
        <fullName evidence="4">TraB/GumN family protein</fullName>
    </recommendedName>
</protein>
<evidence type="ECO:0000313" key="2">
    <source>
        <dbReference type="EMBL" id="TKB43647.1"/>
    </source>
</evidence>
<organism evidence="2 3">
    <name type="scientific">Thalassotalea mangrovi</name>
    <dbReference type="NCBI Taxonomy" id="2572245"/>
    <lineage>
        <taxon>Bacteria</taxon>
        <taxon>Pseudomonadati</taxon>
        <taxon>Pseudomonadota</taxon>
        <taxon>Gammaproteobacteria</taxon>
        <taxon>Alteromonadales</taxon>
        <taxon>Colwelliaceae</taxon>
        <taxon>Thalassotalea</taxon>
    </lineage>
</organism>
<dbReference type="EMBL" id="SWDB01000035">
    <property type="protein sequence ID" value="TKB43647.1"/>
    <property type="molecule type" value="Genomic_DNA"/>
</dbReference>
<evidence type="ECO:0000256" key="1">
    <source>
        <dbReference type="SAM" id="SignalP"/>
    </source>
</evidence>
<dbReference type="Proteomes" id="UP000307999">
    <property type="component" value="Unassembled WGS sequence"/>
</dbReference>
<dbReference type="InterPro" id="IPR043749">
    <property type="entry name" value="DUF5694"/>
</dbReference>
<accession>A0A4U1B246</accession>